<feature type="compositionally biased region" description="Basic and acidic residues" evidence="1">
    <location>
        <begin position="178"/>
        <end position="189"/>
    </location>
</feature>
<dbReference type="EMBL" id="VSSQ01032248">
    <property type="protein sequence ID" value="MPM83455.1"/>
    <property type="molecule type" value="Genomic_DNA"/>
</dbReference>
<gene>
    <name evidence="2" type="ORF">SDC9_130519</name>
</gene>
<comment type="caution">
    <text evidence="2">The sequence shown here is derived from an EMBL/GenBank/DDBJ whole genome shotgun (WGS) entry which is preliminary data.</text>
</comment>
<feature type="compositionally biased region" description="Low complexity" evidence="1">
    <location>
        <begin position="29"/>
        <end position="41"/>
    </location>
</feature>
<protein>
    <submittedName>
        <fullName evidence="2">Uncharacterized protein</fullName>
    </submittedName>
</protein>
<organism evidence="2">
    <name type="scientific">bioreactor metagenome</name>
    <dbReference type="NCBI Taxonomy" id="1076179"/>
    <lineage>
        <taxon>unclassified sequences</taxon>
        <taxon>metagenomes</taxon>
        <taxon>ecological metagenomes</taxon>
    </lineage>
</organism>
<evidence type="ECO:0000313" key="2">
    <source>
        <dbReference type="EMBL" id="MPM83455.1"/>
    </source>
</evidence>
<evidence type="ECO:0000256" key="1">
    <source>
        <dbReference type="SAM" id="MobiDB-lite"/>
    </source>
</evidence>
<dbReference type="AlphaFoldDB" id="A0A645D2Q5"/>
<proteinExistence type="predicted"/>
<feature type="compositionally biased region" description="Basic and acidic residues" evidence="1">
    <location>
        <begin position="154"/>
        <end position="168"/>
    </location>
</feature>
<feature type="compositionally biased region" description="Basic residues" evidence="1">
    <location>
        <begin position="229"/>
        <end position="242"/>
    </location>
</feature>
<feature type="compositionally biased region" description="Low complexity" evidence="1">
    <location>
        <begin position="50"/>
        <end position="73"/>
    </location>
</feature>
<accession>A0A645D2Q5</accession>
<feature type="region of interest" description="Disordered" evidence="1">
    <location>
        <begin position="123"/>
        <end position="255"/>
    </location>
</feature>
<reference evidence="2" key="1">
    <citation type="submission" date="2019-08" db="EMBL/GenBank/DDBJ databases">
        <authorList>
            <person name="Kucharzyk K."/>
            <person name="Murdoch R.W."/>
            <person name="Higgins S."/>
            <person name="Loffler F."/>
        </authorList>
    </citation>
    <scope>NUCLEOTIDE SEQUENCE</scope>
</reference>
<feature type="compositionally biased region" description="Gly residues" evidence="1">
    <location>
        <begin position="128"/>
        <end position="140"/>
    </location>
</feature>
<feature type="region of interest" description="Disordered" evidence="1">
    <location>
        <begin position="1"/>
        <end position="96"/>
    </location>
</feature>
<feature type="compositionally biased region" description="Basic residues" evidence="1">
    <location>
        <begin position="199"/>
        <end position="218"/>
    </location>
</feature>
<sequence length="255" mass="26954">MPDAGRHAPGRAGGTPQPPRQEGRRRDPGLGADPAGRAAGARPDRQCAQALPRRAGVLPARPRPGPARCARPAARQRDAQRRPAAGARGRRGGAAEQLSALAAVRVRSGCRQAPVVHPAHVRATCGEPGAGLGPQPGHGASGHHVLQPRRRADHLRSVEPPRPADERASVPVRPHGFGQERDAQQHPESGDGDLSAAPVHRRGGQQLRPVRRLRRTAGSHRASGEARARRGRQSGSVRRRLAPGRYAEPGTDAGR</sequence>
<name>A0A645D2Q5_9ZZZZ</name>